<organism evidence="8 9">
    <name type="scientific">Novosphingobium fluoreni</name>
    <dbReference type="NCBI Taxonomy" id="1391222"/>
    <lineage>
        <taxon>Bacteria</taxon>
        <taxon>Pseudomonadati</taxon>
        <taxon>Pseudomonadota</taxon>
        <taxon>Alphaproteobacteria</taxon>
        <taxon>Sphingomonadales</taxon>
        <taxon>Sphingomonadaceae</taxon>
        <taxon>Novosphingobium</taxon>
    </lineage>
</organism>
<dbReference type="InterPro" id="IPR015424">
    <property type="entry name" value="PyrdxlP-dep_Trfase"/>
</dbReference>
<comment type="cofactor">
    <cofactor evidence="1 7">
        <name>pyridoxal 5'-phosphate</name>
        <dbReference type="ChEBI" id="CHEBI:597326"/>
    </cofactor>
</comment>
<name>A0A7W6C0U1_9SPHN</name>
<evidence type="ECO:0000256" key="5">
    <source>
        <dbReference type="ARBA" id="ARBA00047517"/>
    </source>
</evidence>
<evidence type="ECO:0000256" key="7">
    <source>
        <dbReference type="RuleBase" id="RU362118"/>
    </source>
</evidence>
<comment type="caution">
    <text evidence="8">The sequence shown here is derived from an EMBL/GenBank/DDBJ whole genome shotgun (WGS) entry which is preliminary data.</text>
</comment>
<dbReference type="Gene3D" id="3.40.640.10">
    <property type="entry name" value="Type I PLP-dependent aspartate aminotransferase-like (Major domain)"/>
    <property type="match status" value="1"/>
</dbReference>
<dbReference type="PIRSF" id="PIRSF001434">
    <property type="entry name" value="CGS"/>
    <property type="match status" value="1"/>
</dbReference>
<evidence type="ECO:0000256" key="2">
    <source>
        <dbReference type="ARBA" id="ARBA00009077"/>
    </source>
</evidence>
<evidence type="ECO:0000256" key="3">
    <source>
        <dbReference type="ARBA" id="ARBA00022898"/>
    </source>
</evidence>
<dbReference type="EC" id="4.4.1.8" evidence="8"/>
<evidence type="ECO:0000313" key="8">
    <source>
        <dbReference type="EMBL" id="MBB3940055.1"/>
    </source>
</evidence>
<feature type="modified residue" description="N6-(pyridoxal phosphate)lysine" evidence="6">
    <location>
        <position position="218"/>
    </location>
</feature>
<proteinExistence type="inferred from homology"/>
<dbReference type="NCBIfam" id="TIGR01324">
    <property type="entry name" value="cysta_beta_ly_B"/>
    <property type="match status" value="1"/>
</dbReference>
<dbReference type="FunFam" id="3.40.640.10:FF:000046">
    <property type="entry name" value="Cystathionine gamma-lyase"/>
    <property type="match status" value="1"/>
</dbReference>
<comment type="similarity">
    <text evidence="2 7">Belongs to the trans-sulfuration enzymes family.</text>
</comment>
<gene>
    <name evidence="8" type="ORF">GGR39_001705</name>
</gene>
<reference evidence="8 9" key="1">
    <citation type="submission" date="2020-08" db="EMBL/GenBank/DDBJ databases">
        <title>Genomic Encyclopedia of Type Strains, Phase IV (KMG-IV): sequencing the most valuable type-strain genomes for metagenomic binning, comparative biology and taxonomic classification.</title>
        <authorList>
            <person name="Goeker M."/>
        </authorList>
    </citation>
    <scope>NUCLEOTIDE SEQUENCE [LARGE SCALE GENOMIC DNA]</scope>
    <source>
        <strain evidence="8 9">DSM 27568</strain>
    </source>
</reference>
<dbReference type="InterPro" id="IPR015422">
    <property type="entry name" value="PyrdxlP-dep_Trfase_small"/>
</dbReference>
<evidence type="ECO:0000256" key="4">
    <source>
        <dbReference type="ARBA" id="ARBA00023239"/>
    </source>
</evidence>
<dbReference type="GO" id="GO:0019346">
    <property type="term" value="P:transsulfuration"/>
    <property type="evidence" value="ECO:0007669"/>
    <property type="project" value="InterPro"/>
</dbReference>
<keyword evidence="9" id="KW-1185">Reference proteome</keyword>
<dbReference type="Gene3D" id="3.90.1150.10">
    <property type="entry name" value="Aspartate Aminotransferase, domain 1"/>
    <property type="match status" value="1"/>
</dbReference>
<sequence>MKNSFDPDNADTMATATRLVNAGRRAEWTGPVVNPPVWRASTHLYENMAALAQGPRSNEDGRFFYGRRGAPTQWALAEALTQMEPGAAGTVLYPSGVAAIAGVLLTVLRPGDVLLMSDNAYDPSRSMGTGMLADFGVETRFFDPRDLDRFVASFCPRTRAVMLEAPGSLTMEMCDIPALARIAREHGAVSVLDNTWAGPTGFAALPHGVDVVLMALTKHVGGHSDLMMGSASAGPELYQRLRLRAQNLGHVVSPDDAALALRGLRTLSLRLKQESDSALKIAAWLARQPQVAQVLCPMLPGAPGHDLWQRDFTGGCGLFSFVLRGGDMARRNRFIDALSLFGIGYSWGGFESLAVPVDPSPVRDVMTWPPSGCEAGDRYGVRLSIGLEDADDLIADLERAFAAIGG</sequence>
<dbReference type="InterPro" id="IPR000277">
    <property type="entry name" value="Cys/Met-Metab_PyrdxlP-dep_enz"/>
</dbReference>
<dbReference type="GO" id="GO:0019450">
    <property type="term" value="P:L-cysteine catabolic process to pyruvate"/>
    <property type="evidence" value="ECO:0007669"/>
    <property type="project" value="TreeGrafter"/>
</dbReference>
<dbReference type="Proteomes" id="UP000561459">
    <property type="component" value="Unassembled WGS sequence"/>
</dbReference>
<dbReference type="PANTHER" id="PTHR43500:SF1">
    <property type="entry name" value="CYSTATHIONINE BETA-LYASE-RELATED"/>
    <property type="match status" value="1"/>
</dbReference>
<dbReference type="InterPro" id="IPR015421">
    <property type="entry name" value="PyrdxlP-dep_Trfase_major"/>
</dbReference>
<accession>A0A7W6C0U1</accession>
<keyword evidence="4 8" id="KW-0456">Lyase</keyword>
<dbReference type="GO" id="GO:0047804">
    <property type="term" value="F:cysteine-S-conjugate beta-lyase activity"/>
    <property type="evidence" value="ECO:0007669"/>
    <property type="project" value="InterPro"/>
</dbReference>
<protein>
    <submittedName>
        <fullName evidence="8">Cystathionine beta-lyase</fullName>
        <ecNumber evidence="8">4.4.1.8</ecNumber>
    </submittedName>
</protein>
<comment type="catalytic activity">
    <reaction evidence="5">
        <text>L,L-cystathionine + H2O = L-homocysteine + pyruvate + NH4(+)</text>
        <dbReference type="Rhea" id="RHEA:13965"/>
        <dbReference type="ChEBI" id="CHEBI:15361"/>
        <dbReference type="ChEBI" id="CHEBI:15377"/>
        <dbReference type="ChEBI" id="CHEBI:28938"/>
        <dbReference type="ChEBI" id="CHEBI:58161"/>
        <dbReference type="ChEBI" id="CHEBI:58199"/>
    </reaction>
</comment>
<evidence type="ECO:0000256" key="6">
    <source>
        <dbReference type="PIRSR" id="PIRSR001434-2"/>
    </source>
</evidence>
<dbReference type="SUPFAM" id="SSF53383">
    <property type="entry name" value="PLP-dependent transferases"/>
    <property type="match status" value="1"/>
</dbReference>
<dbReference type="EMBL" id="JACIDY010000003">
    <property type="protein sequence ID" value="MBB3940055.1"/>
    <property type="molecule type" value="Genomic_DNA"/>
</dbReference>
<evidence type="ECO:0000313" key="9">
    <source>
        <dbReference type="Proteomes" id="UP000561459"/>
    </source>
</evidence>
<dbReference type="AlphaFoldDB" id="A0A7W6C0U1"/>
<dbReference type="GO" id="GO:0030170">
    <property type="term" value="F:pyridoxal phosphate binding"/>
    <property type="evidence" value="ECO:0007669"/>
    <property type="project" value="InterPro"/>
</dbReference>
<dbReference type="Pfam" id="PF01053">
    <property type="entry name" value="Cys_Met_Meta_PP"/>
    <property type="match status" value="1"/>
</dbReference>
<dbReference type="PANTHER" id="PTHR43500">
    <property type="entry name" value="CYSTATHIONINE BETA-LYASE-RELATED"/>
    <property type="match status" value="1"/>
</dbReference>
<dbReference type="InterPro" id="IPR006233">
    <property type="entry name" value="Cys_b_lyase_bac"/>
</dbReference>
<keyword evidence="3 6" id="KW-0663">Pyridoxal phosphate</keyword>
<evidence type="ECO:0000256" key="1">
    <source>
        <dbReference type="ARBA" id="ARBA00001933"/>
    </source>
</evidence>